<evidence type="ECO:0000256" key="2">
    <source>
        <dbReference type="ARBA" id="ARBA00022649"/>
    </source>
</evidence>
<evidence type="ECO:0000313" key="4">
    <source>
        <dbReference type="EMBL" id="CAD6490163.1"/>
    </source>
</evidence>
<protein>
    <recommendedName>
        <fullName evidence="3">Antitoxin</fullName>
    </recommendedName>
</protein>
<comment type="caution">
    <text evidence="4">The sequence shown here is derived from an EMBL/GenBank/DDBJ whole genome shotgun (WGS) entry which is preliminary data.</text>
</comment>
<keyword evidence="2 3" id="KW-1277">Toxin-antitoxin system</keyword>
<proteinExistence type="inferred from homology"/>
<dbReference type="SUPFAM" id="SSF141694">
    <property type="entry name" value="AF2212/PG0164-like"/>
    <property type="match status" value="1"/>
</dbReference>
<evidence type="ECO:0000256" key="3">
    <source>
        <dbReference type="RuleBase" id="RU368051"/>
    </source>
</evidence>
<dbReference type="AlphaFoldDB" id="A0A811T080"/>
<gene>
    <name evidence="4" type="ORF">KFBDDELM_00041</name>
</gene>
<comment type="similarity">
    <text evidence="1 3">Belongs to the UPF0165 family.</text>
</comment>
<dbReference type="Gene3D" id="4.10.1150.10">
    <property type="entry name" value="AF2212/PG0164-like"/>
    <property type="match status" value="1"/>
</dbReference>
<dbReference type="InterPro" id="IPR008203">
    <property type="entry name" value="AF2212-like"/>
</dbReference>
<comment type="function">
    <text evidence="3">Antitoxin component of a type II toxin-antitoxin (TA) system.</text>
</comment>
<evidence type="ECO:0000256" key="1">
    <source>
        <dbReference type="ARBA" id="ARBA00006615"/>
    </source>
</evidence>
<dbReference type="Proteomes" id="UP000606624">
    <property type="component" value="Unassembled WGS sequence"/>
</dbReference>
<dbReference type="Pfam" id="PF01954">
    <property type="entry name" value="AF2212-like"/>
    <property type="match status" value="1"/>
</dbReference>
<dbReference type="InterPro" id="IPR024069">
    <property type="entry name" value="AF2212-like_dom_sf"/>
</dbReference>
<organism evidence="4 5">
    <name type="scientific">Candidatus Argoarchaeum ethanivorans</name>
    <dbReference type="NCBI Taxonomy" id="2608793"/>
    <lineage>
        <taxon>Archaea</taxon>
        <taxon>Methanobacteriati</taxon>
        <taxon>Methanobacteriota</taxon>
        <taxon>Stenosarchaea group</taxon>
        <taxon>Methanomicrobia</taxon>
        <taxon>Methanosarcinales</taxon>
        <taxon>Methanosarcinales incertae sedis</taxon>
        <taxon>GOM Arc I cluster</taxon>
        <taxon>Candidatus Argoarchaeum</taxon>
    </lineage>
</organism>
<sequence length="76" mass="8596">MSAIRAVVKNGLIKPLEAIDLPEDKEIVVYIAEESPGESSMIREGWTDEEIFLAATFQAAIEDDPEEDAIWRKYIK</sequence>
<reference evidence="4" key="1">
    <citation type="submission" date="2020-10" db="EMBL/GenBank/DDBJ databases">
        <authorList>
            <person name="Hahn C.J."/>
            <person name="Laso-Perez R."/>
            <person name="Vulcano F."/>
            <person name="Vaziourakis K.-M."/>
            <person name="Stokke R."/>
            <person name="Steen I.H."/>
            <person name="Teske A."/>
            <person name="Boetius A."/>
            <person name="Liebeke M."/>
            <person name="Amann R."/>
            <person name="Knittel K."/>
        </authorList>
    </citation>
    <scope>NUCLEOTIDE SEQUENCE</scope>
    <source>
        <strain evidence="4">Gfbio:e3339647-f889-4370-9287-4fb5cb688e4c:AG392E03_GoMArc1</strain>
    </source>
</reference>
<accession>A0A811T080</accession>
<name>A0A811T080_9EURY</name>
<dbReference type="EMBL" id="CAJHIN010000001">
    <property type="protein sequence ID" value="CAD6490163.1"/>
    <property type="molecule type" value="Genomic_DNA"/>
</dbReference>
<evidence type="ECO:0000313" key="5">
    <source>
        <dbReference type="Proteomes" id="UP000606624"/>
    </source>
</evidence>